<dbReference type="EMBL" id="LT841358">
    <property type="protein sequence ID" value="SMH72384.1"/>
    <property type="molecule type" value="Genomic_DNA"/>
</dbReference>
<evidence type="ECO:0000313" key="2">
    <source>
        <dbReference type="Proteomes" id="UP000230607"/>
    </source>
</evidence>
<evidence type="ECO:0000313" key="1">
    <source>
        <dbReference type="EMBL" id="SMH72384.1"/>
    </source>
</evidence>
<organism evidence="1 2">
    <name type="scientific">Candidatus Nitrosotalea okcheonensis</name>
    <dbReference type="NCBI Taxonomy" id="1903276"/>
    <lineage>
        <taxon>Archaea</taxon>
        <taxon>Nitrososphaerota</taxon>
        <taxon>Nitrososphaeria</taxon>
        <taxon>Nitrosotaleales</taxon>
        <taxon>Nitrosotaleaceae</taxon>
        <taxon>Nitrosotalea</taxon>
    </lineage>
</organism>
<protein>
    <submittedName>
        <fullName evidence="1">Uncharacterized protein</fullName>
    </submittedName>
</protein>
<gene>
    <name evidence="1" type="ORF">NCS_30224</name>
</gene>
<sequence>MNLSRKDKANFESIFGGKDIFLTIYIIRDSISVEMIVDKINSAVNASFLASCSTLPNNSGIIVRILANSVSEIVTLAEHVTDILRSFTEKNSPITSTTQNSSVNIV</sequence>
<dbReference type="AlphaFoldDB" id="A0A2H1FI26"/>
<proteinExistence type="predicted"/>
<dbReference type="Proteomes" id="UP000230607">
    <property type="component" value="Chromosome 1"/>
</dbReference>
<keyword evidence="2" id="KW-1185">Reference proteome</keyword>
<reference evidence="2" key="1">
    <citation type="submission" date="2017-03" db="EMBL/GenBank/DDBJ databases">
        <authorList>
            <person name="Herbold C."/>
        </authorList>
    </citation>
    <scope>NUCLEOTIDE SEQUENCE [LARGE SCALE GENOMIC DNA]</scope>
</reference>
<name>A0A2H1FI26_9ARCH</name>
<accession>A0A2H1FI26</accession>